<dbReference type="EMBL" id="JADOUA010000001">
    <property type="protein sequence ID" value="MBG6089643.1"/>
    <property type="molecule type" value="Genomic_DNA"/>
</dbReference>
<sequence>MAKTRHKNPRTAMRYTRPGSEAVAEITGILAPPRRH</sequence>
<reference evidence="1" key="1">
    <citation type="submission" date="2020-11" db="EMBL/GenBank/DDBJ databases">
        <title>Sequencing the genomes of 1000 actinobacteria strains.</title>
        <authorList>
            <person name="Klenk H.-P."/>
        </authorList>
    </citation>
    <scope>NUCLEOTIDE SEQUENCE</scope>
    <source>
        <strain evidence="1">DSM 43175</strain>
    </source>
</reference>
<proteinExistence type="predicted"/>
<organism evidence="1 2">
    <name type="scientific">Actinomadura viridis</name>
    <dbReference type="NCBI Taxonomy" id="58110"/>
    <lineage>
        <taxon>Bacteria</taxon>
        <taxon>Bacillati</taxon>
        <taxon>Actinomycetota</taxon>
        <taxon>Actinomycetes</taxon>
        <taxon>Streptosporangiales</taxon>
        <taxon>Thermomonosporaceae</taxon>
        <taxon>Actinomadura</taxon>
    </lineage>
</organism>
<protein>
    <submittedName>
        <fullName evidence="1">Uncharacterized protein</fullName>
    </submittedName>
</protein>
<gene>
    <name evidence="1" type="ORF">IW256_003756</name>
</gene>
<keyword evidence="2" id="KW-1185">Reference proteome</keyword>
<comment type="caution">
    <text evidence="1">The sequence shown here is derived from an EMBL/GenBank/DDBJ whole genome shotgun (WGS) entry which is preliminary data.</text>
</comment>
<evidence type="ECO:0000313" key="1">
    <source>
        <dbReference type="EMBL" id="MBG6089643.1"/>
    </source>
</evidence>
<dbReference type="AlphaFoldDB" id="A0A931GJE9"/>
<dbReference type="Proteomes" id="UP000614047">
    <property type="component" value="Unassembled WGS sequence"/>
</dbReference>
<name>A0A931GJE9_9ACTN</name>
<accession>A0A931GJE9</accession>
<evidence type="ECO:0000313" key="2">
    <source>
        <dbReference type="Proteomes" id="UP000614047"/>
    </source>
</evidence>